<sequence length="67" mass="7703">MALTVKQLIEKLEKVENKNKDVFFETPDSLLSVDRVVLDEDYDVALVNDVDSEHCDCEVCKELETEL</sequence>
<proteinExistence type="predicted"/>
<dbReference type="EMBL" id="MH779523">
    <property type="protein sequence ID" value="AXY83706.1"/>
    <property type="molecule type" value="Genomic_DNA"/>
</dbReference>
<keyword evidence="2" id="KW-1185">Reference proteome</keyword>
<organism evidence="1 2">
    <name type="scientific">Lactococcus phage vB_Llc_bIBBAm4</name>
    <dbReference type="NCBI Taxonomy" id="2305485"/>
    <lineage>
        <taxon>Viruses</taxon>
        <taxon>Duplodnaviria</taxon>
        <taxon>Heunggongvirae</taxon>
        <taxon>Uroviricota</taxon>
        <taxon>Caudoviricetes</taxon>
        <taxon>Ceduovirus</taxon>
        <taxon>Ceduovirus bIBBAm4</taxon>
    </lineage>
</organism>
<protein>
    <submittedName>
        <fullName evidence="1">Uncharacterized protein</fullName>
    </submittedName>
</protein>
<evidence type="ECO:0000313" key="2">
    <source>
        <dbReference type="Proteomes" id="UP000501064"/>
    </source>
</evidence>
<gene>
    <name evidence="1" type="ORF">bIBBAm4_gp29</name>
</gene>
<reference evidence="2" key="1">
    <citation type="journal article" date="2020" name="Viruses">
        <title>Lactococcus Ceduovirus Phages Isolated from Industrial Dairy Plants-from Physiological to Genomic Analyses.</title>
        <authorList>
            <person name="Chmielewska-Jeznach M."/>
            <person name="Bardowski J.K."/>
            <person name="Szczepankowska A.K."/>
        </authorList>
    </citation>
    <scope>NUCLEOTIDE SEQUENCE [LARGE SCALE GENOMIC DNA]</scope>
</reference>
<evidence type="ECO:0000313" key="1">
    <source>
        <dbReference type="EMBL" id="AXY83706.1"/>
    </source>
</evidence>
<dbReference type="Proteomes" id="UP000501064">
    <property type="component" value="Segment"/>
</dbReference>
<accession>A0A678VIR1</accession>
<name>A0A678VIR1_9CAUD</name>